<gene>
    <name evidence="3" type="ORF">FA046_15650</name>
</gene>
<dbReference type="AlphaFoldDB" id="A0A4U1BX00"/>
<dbReference type="GO" id="GO:0004553">
    <property type="term" value="F:hydrolase activity, hydrolyzing O-glycosyl compounds"/>
    <property type="evidence" value="ECO:0007669"/>
    <property type="project" value="InterPro"/>
</dbReference>
<dbReference type="PANTHER" id="PTHR22901:SF0">
    <property type="entry name" value="SIALATE O-ACETYLESTERASE"/>
    <property type="match status" value="1"/>
</dbReference>
<evidence type="ECO:0000259" key="2">
    <source>
        <dbReference type="Pfam" id="PF03629"/>
    </source>
</evidence>
<proteinExistence type="predicted"/>
<dbReference type="RefSeq" id="WP_136827483.1">
    <property type="nucleotide sequence ID" value="NZ_SWBP01000007.1"/>
</dbReference>
<comment type="caution">
    <text evidence="3">The sequence shown here is derived from an EMBL/GenBank/DDBJ whole genome shotgun (WGS) entry which is preliminary data.</text>
</comment>
<dbReference type="EMBL" id="SWBP01000007">
    <property type="protein sequence ID" value="TKB95726.1"/>
    <property type="molecule type" value="Genomic_DNA"/>
</dbReference>
<dbReference type="Pfam" id="PF03629">
    <property type="entry name" value="SASA"/>
    <property type="match status" value="2"/>
</dbReference>
<keyword evidence="4" id="KW-1185">Reference proteome</keyword>
<accession>A0A4U1BX00</accession>
<dbReference type="InterPro" id="IPR036514">
    <property type="entry name" value="SGNH_hydro_sf"/>
</dbReference>
<protein>
    <submittedName>
        <fullName evidence="3">Sialate O-acetylesterase</fullName>
    </submittedName>
</protein>
<dbReference type="OrthoDB" id="9816001at2"/>
<keyword evidence="1" id="KW-0378">Hydrolase</keyword>
<evidence type="ECO:0000313" key="4">
    <source>
        <dbReference type="Proteomes" id="UP000308181"/>
    </source>
</evidence>
<name>A0A4U1BX00_9SPHI</name>
<feature type="domain" description="Sialate O-acetylesterase" evidence="2">
    <location>
        <begin position="410"/>
        <end position="525"/>
    </location>
</feature>
<dbReference type="Gene3D" id="3.40.50.1110">
    <property type="entry name" value="SGNH hydrolase"/>
    <property type="match status" value="2"/>
</dbReference>
<evidence type="ECO:0000313" key="3">
    <source>
        <dbReference type="EMBL" id="TKB95726.1"/>
    </source>
</evidence>
<dbReference type="GO" id="GO:0005975">
    <property type="term" value="P:carbohydrate metabolic process"/>
    <property type="evidence" value="ECO:0007669"/>
    <property type="project" value="InterPro"/>
</dbReference>
<evidence type="ECO:0000256" key="1">
    <source>
        <dbReference type="ARBA" id="ARBA00022801"/>
    </source>
</evidence>
<organism evidence="3 4">
    <name type="scientific">Pedobacter cryophilus</name>
    <dbReference type="NCBI Taxonomy" id="2571271"/>
    <lineage>
        <taxon>Bacteria</taxon>
        <taxon>Pseudomonadati</taxon>
        <taxon>Bacteroidota</taxon>
        <taxon>Sphingobacteriia</taxon>
        <taxon>Sphingobacteriales</taxon>
        <taxon>Sphingobacteriaceae</taxon>
        <taxon>Pedobacter</taxon>
    </lineage>
</organism>
<sequence>MKKVHIKLSILITFFSLVYLFPSYAQIKLPALVSDSMVLQRDIPLNIWGWASPNEKVKVKFQGKSYNSIANVKGKWQVKLPALKAGGPFEMYFKGKNEIVLKGILIGDVWLCSGQSNMVHQMGIHNVTYEKDIAEANFPEIRQFWVPTATNMNGPEMDVKKSGWKPANPKNVENFSAVAYFFARDIHQKHGVPIGIINSSVGGTPIEAWTSEEGFKDFPAIQAIISKNRDTTYLNSLKPTRNLQNSPKQDPDKGLTESTKWFDVAYKPVGWKSINIPGYWEDQGIKDLNGVVWYRREIEIPDSLLSKPGKLHMGRIVDADRVYINGKEVGNTTYLYPQRRYSFSKDLFKKGKNIIVIRVENSNGKGGFVPDKPYYIAIGTQKIDLKGTWDYKVGQVFIPLEGRRGPMGISEQNQPTALYNAMIAPFINYKVKGVLWYQGESNSGSGKGYEKLLSSLISDWRTKFSQPQMPFYYVQLPNFGDANYLPTESGWALLRESTFKALKIPNTGMAVAIDLGEWNDIHPDNKKGVGDRLALIARHYNYGEKDLIYSGPLYESATIVDKKIVINFNHIGSGLISNDGQELAEFAIAGVDKKFVWAKAKIVGNKVEVWSDHVPEPKYVRYAWADNPVNPNLYNKENLPASPFRTDD</sequence>
<dbReference type="GO" id="GO:0001681">
    <property type="term" value="F:sialate O-acetylesterase activity"/>
    <property type="evidence" value="ECO:0007669"/>
    <property type="project" value="InterPro"/>
</dbReference>
<dbReference type="SUPFAM" id="SSF52266">
    <property type="entry name" value="SGNH hydrolase"/>
    <property type="match status" value="1"/>
</dbReference>
<dbReference type="InterPro" id="IPR008979">
    <property type="entry name" value="Galactose-bd-like_sf"/>
</dbReference>
<feature type="domain" description="Sialate O-acetylesterase" evidence="2">
    <location>
        <begin position="108"/>
        <end position="213"/>
    </location>
</feature>
<dbReference type="Proteomes" id="UP000308181">
    <property type="component" value="Unassembled WGS sequence"/>
</dbReference>
<reference evidence="3 4" key="1">
    <citation type="submission" date="2019-04" db="EMBL/GenBank/DDBJ databases">
        <title>Pedobacter sp. AR-3-17 sp. nov., isolated from Arctic soil.</title>
        <authorList>
            <person name="Dahal R.H."/>
            <person name="Kim D.-U."/>
        </authorList>
    </citation>
    <scope>NUCLEOTIDE SEQUENCE [LARGE SCALE GENOMIC DNA]</scope>
    <source>
        <strain evidence="3 4">AR-3-17</strain>
    </source>
</reference>
<dbReference type="InterPro" id="IPR005181">
    <property type="entry name" value="SASA"/>
</dbReference>
<dbReference type="InterPro" id="IPR039329">
    <property type="entry name" value="SIAE"/>
</dbReference>
<dbReference type="PANTHER" id="PTHR22901">
    <property type="entry name" value="SIALATE O-ACETYLESTERASE"/>
    <property type="match status" value="1"/>
</dbReference>
<dbReference type="SUPFAM" id="SSF49785">
    <property type="entry name" value="Galactose-binding domain-like"/>
    <property type="match status" value="1"/>
</dbReference>